<evidence type="ECO:0000313" key="2">
    <source>
        <dbReference type="EMBL" id="GHF17522.1"/>
    </source>
</evidence>
<protein>
    <recommendedName>
        <fullName evidence="1">Lipocalin-like domain-containing protein</fullName>
    </recommendedName>
</protein>
<dbReference type="EMBL" id="BNCI01000001">
    <property type="protein sequence ID" value="GHF17522.1"/>
    <property type="molecule type" value="Genomic_DNA"/>
</dbReference>
<feature type="domain" description="Lipocalin-like" evidence="1">
    <location>
        <begin position="11"/>
        <end position="134"/>
    </location>
</feature>
<reference evidence="2" key="1">
    <citation type="journal article" date="2014" name="Int. J. Syst. Evol. Microbiol.">
        <title>Complete genome sequence of Corynebacterium casei LMG S-19264T (=DSM 44701T), isolated from a smear-ripened cheese.</title>
        <authorList>
            <consortium name="US DOE Joint Genome Institute (JGI-PGF)"/>
            <person name="Walter F."/>
            <person name="Albersmeier A."/>
            <person name="Kalinowski J."/>
            <person name="Ruckert C."/>
        </authorList>
    </citation>
    <scope>NUCLEOTIDE SEQUENCE</scope>
    <source>
        <strain evidence="2">KCTC 42590</strain>
    </source>
</reference>
<dbReference type="Proteomes" id="UP000630923">
    <property type="component" value="Unassembled WGS sequence"/>
</dbReference>
<reference evidence="2" key="2">
    <citation type="submission" date="2020-09" db="EMBL/GenBank/DDBJ databases">
        <authorList>
            <person name="Sun Q."/>
            <person name="Kim S."/>
        </authorList>
    </citation>
    <scope>NUCLEOTIDE SEQUENCE</scope>
    <source>
        <strain evidence="2">KCTC 42590</strain>
    </source>
</reference>
<proteinExistence type="predicted"/>
<comment type="caution">
    <text evidence="2">The sequence shown here is derived from an EMBL/GenBank/DDBJ whole genome shotgun (WGS) entry which is preliminary data.</text>
</comment>
<organism evidence="2 3">
    <name type="scientific">Kordiimonas sediminis</name>
    <dbReference type="NCBI Taxonomy" id="1735581"/>
    <lineage>
        <taxon>Bacteria</taxon>
        <taxon>Pseudomonadati</taxon>
        <taxon>Pseudomonadota</taxon>
        <taxon>Alphaproteobacteria</taxon>
        <taxon>Kordiimonadales</taxon>
        <taxon>Kordiimonadaceae</taxon>
        <taxon>Kordiimonas</taxon>
    </lineage>
</organism>
<dbReference type="RefSeq" id="WP_191250427.1">
    <property type="nucleotide sequence ID" value="NZ_BNCI01000001.1"/>
</dbReference>
<dbReference type="InterPro" id="IPR024311">
    <property type="entry name" value="Lipocalin-like"/>
</dbReference>
<evidence type="ECO:0000259" key="1">
    <source>
        <dbReference type="Pfam" id="PF13924"/>
    </source>
</evidence>
<name>A0A919APX0_9PROT</name>
<evidence type="ECO:0000313" key="3">
    <source>
        <dbReference type="Proteomes" id="UP000630923"/>
    </source>
</evidence>
<dbReference type="Pfam" id="PF13924">
    <property type="entry name" value="Lipocalin_5"/>
    <property type="match status" value="1"/>
</dbReference>
<gene>
    <name evidence="2" type="ORF">GCM10017044_09880</name>
</gene>
<sequence>MTDLSTDKLLGTWDLLSWTRVAGDGTVTYPYGEKAKGRLIYDPSGQMCGFLMDPDYAHIEGVPPRPMVLSYVGHYSLHGDVVHHDIELSSVPNLIGETVRRKASLDGDRMTLTTLTSKGRDDRESHYILKWKKV</sequence>
<accession>A0A919APX0</accession>
<keyword evidence="3" id="KW-1185">Reference proteome</keyword>
<dbReference type="AlphaFoldDB" id="A0A919APX0"/>